<dbReference type="EMBL" id="FUXU01000240">
    <property type="protein sequence ID" value="SKA77517.1"/>
    <property type="molecule type" value="Genomic_DNA"/>
</dbReference>
<sequence length="84" mass="9595">MADFLHLQYLESRFNRSQLYADHVITKMYVDTLLMSRAHRVPAIADTRSEIAGYSRMFPELNSEHLAAVVEASGVRLPVINECQ</sequence>
<evidence type="ECO:0000313" key="2">
    <source>
        <dbReference type="Proteomes" id="UP000190162"/>
    </source>
</evidence>
<gene>
    <name evidence="1" type="ORF">SAMN02745132_04964</name>
</gene>
<evidence type="ECO:0000313" key="1">
    <source>
        <dbReference type="EMBL" id="SKA77517.1"/>
    </source>
</evidence>
<proteinExistence type="predicted"/>
<dbReference type="AlphaFoldDB" id="A0A1T4WK18"/>
<reference evidence="2" key="1">
    <citation type="submission" date="2017-02" db="EMBL/GenBank/DDBJ databases">
        <authorList>
            <person name="Varghese N."/>
            <person name="Submissions S."/>
        </authorList>
    </citation>
    <scope>NUCLEOTIDE SEQUENCE [LARGE SCALE GENOMIC DNA]</scope>
    <source>
        <strain evidence="2">DSM 22720</strain>
    </source>
</reference>
<name>A0A1T4WK18_9GAMM</name>
<keyword evidence="2" id="KW-1185">Reference proteome</keyword>
<protein>
    <submittedName>
        <fullName evidence="1">Uncharacterized protein</fullName>
    </submittedName>
</protein>
<accession>A0A1T4WK18</accession>
<organism evidence="1 2">
    <name type="scientific">Enterovibrio nigricans DSM 22720</name>
    <dbReference type="NCBI Taxonomy" id="1121868"/>
    <lineage>
        <taxon>Bacteria</taxon>
        <taxon>Pseudomonadati</taxon>
        <taxon>Pseudomonadota</taxon>
        <taxon>Gammaproteobacteria</taxon>
        <taxon>Vibrionales</taxon>
        <taxon>Vibrionaceae</taxon>
        <taxon>Enterovibrio</taxon>
    </lineage>
</organism>
<dbReference type="Proteomes" id="UP000190162">
    <property type="component" value="Unassembled WGS sequence"/>
</dbReference>